<dbReference type="GO" id="GO:0006808">
    <property type="term" value="P:regulation of nitrogen utilization"/>
    <property type="evidence" value="ECO:0007669"/>
    <property type="project" value="TreeGrafter"/>
</dbReference>
<dbReference type="PANTHER" id="PTHR28014">
    <property type="entry name" value="NEGATIVE REGULATOR OF RAS-CAMP PATHWAY"/>
    <property type="match status" value="1"/>
</dbReference>
<dbReference type="Pfam" id="PF11702">
    <property type="entry name" value="DUF3295"/>
    <property type="match status" value="1"/>
</dbReference>
<dbReference type="InterPro" id="IPR013860">
    <property type="entry name" value="AreA_GATA"/>
</dbReference>
<organism evidence="4 5">
    <name type="scientific">Didymella glomerata</name>
    <dbReference type="NCBI Taxonomy" id="749621"/>
    <lineage>
        <taxon>Eukaryota</taxon>
        <taxon>Fungi</taxon>
        <taxon>Dikarya</taxon>
        <taxon>Ascomycota</taxon>
        <taxon>Pezizomycotina</taxon>
        <taxon>Dothideomycetes</taxon>
        <taxon>Pleosporomycetidae</taxon>
        <taxon>Pleosporales</taxon>
        <taxon>Pleosporineae</taxon>
        <taxon>Didymellaceae</taxon>
        <taxon>Didymella</taxon>
    </lineage>
</organism>
<evidence type="ECO:0000313" key="5">
    <source>
        <dbReference type="Proteomes" id="UP001140562"/>
    </source>
</evidence>
<evidence type="ECO:0000256" key="1">
    <source>
        <dbReference type="SAM" id="MobiDB-lite"/>
    </source>
</evidence>
<feature type="region of interest" description="Disordered" evidence="1">
    <location>
        <begin position="96"/>
        <end position="130"/>
    </location>
</feature>
<comment type="caution">
    <text evidence="4">The sequence shown here is derived from an EMBL/GenBank/DDBJ whole genome shotgun (WGS) entry which is preliminary data.</text>
</comment>
<evidence type="ECO:0000259" key="3">
    <source>
        <dbReference type="Pfam" id="PF11702"/>
    </source>
</evidence>
<protein>
    <recommendedName>
        <fullName evidence="6">Nitrogen regulatory protein areA GATA-like domain-containing protein</fullName>
    </recommendedName>
</protein>
<dbReference type="AlphaFoldDB" id="A0A9W8WNW4"/>
<evidence type="ECO:0000313" key="4">
    <source>
        <dbReference type="EMBL" id="KAJ4329608.1"/>
    </source>
</evidence>
<evidence type="ECO:0000259" key="2">
    <source>
        <dbReference type="Pfam" id="PF08550"/>
    </source>
</evidence>
<dbReference type="GO" id="GO:0000122">
    <property type="term" value="P:negative regulation of transcription by RNA polymerase II"/>
    <property type="evidence" value="ECO:0007669"/>
    <property type="project" value="TreeGrafter"/>
</dbReference>
<dbReference type="InterPro" id="IPR053043">
    <property type="entry name" value="Ras-cAMP_regulatory"/>
</dbReference>
<sequence>MPLRAKLPVVRFEHGSIHTIETRNPENILGLWSVFSKCSPAMEDGERYENMVWRLWARETLCCPPNHVIKPRWSLDRDIATGVTAEVLELSTGVASDGSIDPFTTSQDRSDSSTSRPGLRRCDPATSNARGKHMIPINLEKAVRLIQEKQLLEPMSPLPPHLAPQTPRATREVQPEEAVAPCSASPPVTAHRCSSEPSTSTFVTARGSDDLSATGSEANTSTDTSLHSIVRGFEPGCISTLLNFAPTPTTPKKIFSSVVKPPPSRTWPMMMKKQFIFTLRGLPDEYARSSLSENFHKAGSLKNTASLNTHISLRQYQEAISNGEGAIQSDSDKFEESTTEEEDSGDDWEDIDEEADKGDQLSMQTSGMFLRIDSKPNLTFRRSLLTMMMHEGDHAQAMQNVAQFQQPPSILRPRTTLPSGPSTGNSPQSDSGLMIRQQASMAQPTITTTLIMHPPALSPPTIRRFILQNELTSSLRKNLLWERQQKNATFHAAVQRAAITADLQDMSARTQAQPMNFSTKDLNSYFDQGVGSYHTKGW</sequence>
<reference evidence="4" key="1">
    <citation type="submission" date="2022-10" db="EMBL/GenBank/DDBJ databases">
        <title>Tapping the CABI collections for fungal endophytes: first genome assemblies for Collariella, Neodidymelliopsis, Ascochyta clinopodiicola, Didymella pomorum, Didymosphaeria variabile, Neocosmospora piperis and Neocucurbitaria cava.</title>
        <authorList>
            <person name="Hill R."/>
        </authorList>
    </citation>
    <scope>NUCLEOTIDE SEQUENCE</scope>
    <source>
        <strain evidence="4">IMI 360193</strain>
    </source>
</reference>
<dbReference type="Proteomes" id="UP001140562">
    <property type="component" value="Unassembled WGS sequence"/>
</dbReference>
<evidence type="ECO:0008006" key="6">
    <source>
        <dbReference type="Google" id="ProtNLM"/>
    </source>
</evidence>
<dbReference type="Pfam" id="PF08550">
    <property type="entry name" value="GATA_AreA"/>
    <property type="match status" value="1"/>
</dbReference>
<dbReference type="GO" id="GO:0031930">
    <property type="term" value="P:mitochondria-nucleus signaling pathway"/>
    <property type="evidence" value="ECO:0007669"/>
    <property type="project" value="TreeGrafter"/>
</dbReference>
<feature type="compositionally biased region" description="Acidic residues" evidence="1">
    <location>
        <begin position="337"/>
        <end position="351"/>
    </location>
</feature>
<dbReference type="OrthoDB" id="5054775at2759"/>
<accession>A0A9W8WNW4</accession>
<dbReference type="PANTHER" id="PTHR28014:SF1">
    <property type="entry name" value="NEGATIVE REGULATOR OF RAS-CAMP PATHWAY"/>
    <property type="match status" value="1"/>
</dbReference>
<feature type="compositionally biased region" description="Polar residues" evidence="1">
    <location>
        <begin position="416"/>
        <end position="431"/>
    </location>
</feature>
<dbReference type="GO" id="GO:0005737">
    <property type="term" value="C:cytoplasm"/>
    <property type="evidence" value="ECO:0007669"/>
    <property type="project" value="TreeGrafter"/>
</dbReference>
<gene>
    <name evidence="4" type="ORF">N0V87_010718</name>
</gene>
<feature type="region of interest" description="Disordered" evidence="1">
    <location>
        <begin position="410"/>
        <end position="431"/>
    </location>
</feature>
<proteinExistence type="predicted"/>
<keyword evidence="5" id="KW-1185">Reference proteome</keyword>
<feature type="region of interest" description="Disordered" evidence="1">
    <location>
        <begin position="323"/>
        <end position="351"/>
    </location>
</feature>
<feature type="domain" description="Nitrogen regulatory protein areA GATA-like" evidence="2">
    <location>
        <begin position="31"/>
        <end position="58"/>
    </location>
</feature>
<dbReference type="EMBL" id="JAPEUV010000381">
    <property type="protein sequence ID" value="KAJ4329608.1"/>
    <property type="molecule type" value="Genomic_DNA"/>
</dbReference>
<feature type="region of interest" description="Disordered" evidence="1">
    <location>
        <begin position="178"/>
        <end position="202"/>
    </location>
</feature>
<feature type="domain" description="DUF3295" evidence="3">
    <location>
        <begin position="85"/>
        <end position="538"/>
    </location>
</feature>
<dbReference type="InterPro" id="IPR021711">
    <property type="entry name" value="DUF3295"/>
</dbReference>
<feature type="compositionally biased region" description="Low complexity" evidence="1">
    <location>
        <begin position="104"/>
        <end position="116"/>
    </location>
</feature>
<name>A0A9W8WNW4_9PLEO</name>